<feature type="transmembrane region" description="Helical" evidence="17">
    <location>
        <begin position="296"/>
        <end position="320"/>
    </location>
</feature>
<evidence type="ECO:0000256" key="7">
    <source>
        <dbReference type="ARBA" id="ARBA00022692"/>
    </source>
</evidence>
<dbReference type="FunFam" id="3.40.50.300:FF:000426">
    <property type="entry name" value="Ferrous iron transport protein B"/>
    <property type="match status" value="1"/>
</dbReference>
<gene>
    <name evidence="19" type="primary">feoB</name>
    <name evidence="19" type="ORF">HF878_03875</name>
</gene>
<evidence type="ECO:0000256" key="3">
    <source>
        <dbReference type="ARBA" id="ARBA00022448"/>
    </source>
</evidence>
<keyword evidence="8 15" id="KW-0547">Nucleotide-binding</keyword>
<feature type="binding site" evidence="15">
    <location>
        <begin position="35"/>
        <end position="39"/>
    </location>
    <ligand>
        <name>GTP</name>
        <dbReference type="ChEBI" id="CHEBI:37565"/>
        <label>2</label>
    </ligand>
</feature>
<evidence type="ECO:0000256" key="13">
    <source>
        <dbReference type="ARBA" id="ARBA00023136"/>
    </source>
</evidence>
<keyword evidence="3 17" id="KW-0813">Transport</keyword>
<feature type="binding site" evidence="16">
    <location>
        <position position="24"/>
    </location>
    <ligand>
        <name>Mg(2+)</name>
        <dbReference type="ChEBI" id="CHEBI:18420"/>
        <label>2</label>
    </ligand>
</feature>
<dbReference type="Pfam" id="PF07670">
    <property type="entry name" value="Gate"/>
    <property type="match status" value="2"/>
</dbReference>
<evidence type="ECO:0000259" key="18">
    <source>
        <dbReference type="PROSITE" id="PS51711"/>
    </source>
</evidence>
<evidence type="ECO:0000256" key="15">
    <source>
        <dbReference type="PIRSR" id="PIRSR603373-1"/>
    </source>
</evidence>
<evidence type="ECO:0000313" key="20">
    <source>
        <dbReference type="Proteomes" id="UP000543804"/>
    </source>
</evidence>
<evidence type="ECO:0000256" key="9">
    <source>
        <dbReference type="ARBA" id="ARBA00022989"/>
    </source>
</evidence>
<dbReference type="PANTHER" id="PTHR43185">
    <property type="entry name" value="FERROUS IRON TRANSPORT PROTEIN B"/>
    <property type="match status" value="1"/>
</dbReference>
<dbReference type="RefSeq" id="WP_170077253.1">
    <property type="nucleotide sequence ID" value="NZ_JABAFA010000008.1"/>
</dbReference>
<dbReference type="InterPro" id="IPR003373">
    <property type="entry name" value="Fe2_transport_prot-B"/>
</dbReference>
<comment type="caution">
    <text evidence="19">The sequence shown here is derived from an EMBL/GenBank/DDBJ whole genome shotgun (WGS) entry which is preliminary data.</text>
</comment>
<evidence type="ECO:0000256" key="4">
    <source>
        <dbReference type="ARBA" id="ARBA00022475"/>
    </source>
</evidence>
<keyword evidence="12 15" id="KW-0342">GTP-binding</keyword>
<keyword evidence="4" id="KW-1003">Cell membrane</keyword>
<feature type="binding site" evidence="15">
    <location>
        <begin position="10"/>
        <end position="17"/>
    </location>
    <ligand>
        <name>GTP</name>
        <dbReference type="ChEBI" id="CHEBI:37565"/>
        <label>1</label>
    </ligand>
</feature>
<feature type="domain" description="FeoB-type G" evidence="18">
    <location>
        <begin position="3"/>
        <end position="165"/>
    </location>
</feature>
<dbReference type="InterPro" id="IPR006073">
    <property type="entry name" value="GTP-bd"/>
</dbReference>
<proteinExistence type="inferred from homology"/>
<evidence type="ECO:0000256" key="2">
    <source>
        <dbReference type="ARBA" id="ARBA00004429"/>
    </source>
</evidence>
<protein>
    <recommendedName>
        <fullName evidence="14 17">Ferrous iron transport protein B</fullName>
    </recommendedName>
</protein>
<dbReference type="InterPro" id="IPR011642">
    <property type="entry name" value="Gate_dom"/>
</dbReference>
<keyword evidence="9 17" id="KW-1133">Transmembrane helix</keyword>
<keyword evidence="6" id="KW-0997">Cell inner membrane</keyword>
<feature type="transmembrane region" description="Helical" evidence="17">
    <location>
        <begin position="566"/>
        <end position="584"/>
    </location>
</feature>
<evidence type="ECO:0000256" key="11">
    <source>
        <dbReference type="ARBA" id="ARBA00023065"/>
    </source>
</evidence>
<feature type="transmembrane region" description="Helical" evidence="17">
    <location>
        <begin position="374"/>
        <end position="400"/>
    </location>
</feature>
<keyword evidence="16" id="KW-0460">Magnesium</keyword>
<evidence type="ECO:0000256" key="14">
    <source>
        <dbReference type="NCBIfam" id="TIGR00437"/>
    </source>
</evidence>
<dbReference type="PRINTS" id="PR00326">
    <property type="entry name" value="GTP1OBG"/>
</dbReference>
<dbReference type="Pfam" id="PF02421">
    <property type="entry name" value="FeoB_N"/>
    <property type="match status" value="1"/>
</dbReference>
<dbReference type="Gene3D" id="3.40.50.300">
    <property type="entry name" value="P-loop containing nucleotide triphosphate hydrolases"/>
    <property type="match status" value="1"/>
</dbReference>
<dbReference type="EMBL" id="JABAFA010000008">
    <property type="protein sequence ID" value="NMD98622.1"/>
    <property type="molecule type" value="Genomic_DNA"/>
</dbReference>
<dbReference type="GO" id="GO:0015093">
    <property type="term" value="F:ferrous iron transmembrane transporter activity"/>
    <property type="evidence" value="ECO:0007669"/>
    <property type="project" value="UniProtKB-UniRule"/>
</dbReference>
<dbReference type="NCBIfam" id="TIGR00437">
    <property type="entry name" value="feoB"/>
    <property type="match status" value="1"/>
</dbReference>
<feature type="binding site" evidence="16">
    <location>
        <position position="21"/>
    </location>
    <ligand>
        <name>Mg(2+)</name>
        <dbReference type="ChEBI" id="CHEBI:18420"/>
        <label>2</label>
    </ligand>
</feature>
<name>A0A848B815_9FIRM</name>
<feature type="binding site" evidence="15">
    <location>
        <begin position="116"/>
        <end position="119"/>
    </location>
    <ligand>
        <name>GTP</name>
        <dbReference type="ChEBI" id="CHEBI:37565"/>
        <label>4</label>
    </ligand>
</feature>
<keyword evidence="11" id="KW-0406">Ion transport</keyword>
<dbReference type="CDD" id="cd01879">
    <property type="entry name" value="FeoB"/>
    <property type="match status" value="1"/>
</dbReference>
<sequence>MSTLAVALTGNPNTGKSTIFNELTGARQKIGNWPGVTVDKKVGYTRYKDRAISVVDLPGTYSVNARSPEEKIVMDFLLNNKLDLVVDVVDSSNIERNLFLTVQLLEQGIPLLIDLNMQDDAKRRGIRIDTKKFEQALGMPVVETVGRSKKSTRRLLDVFTSTVMAQYEPSDLVKEHIRKVEAIRANGRSEAEQQEELAEARYALIDKVMDYAVDIGNVGPSRSEKIDHYLANGVLALPIFLLILYGVFQITFTWIGQPIADFLDDAINTDFLDFMTGFLTEAGVADWLVSLVCDGIIAGVGAVLTFVPLIFVLFFCLSFLDGTGYMARIAFIMDPIMRRCGLTGKGIMPLMMGFGCGVPAIMGARALDSEKDRMVSILITPFLTCGAKLPIMALFAAMFFPDNAANIVFAMYILGVVMAIIVAKGLGATMFKDKGSTFLLELPPYRMPDMKSVLLETWDKGKGYLVKAGTIIFAASVLLWVMSNYNFSGPCEIEDSILATLGDWMSKLFTLQGFDTWEAGAAILSGIMAKETVVATIGILYGAGDVSTEAEDAADTASTMMQTGMATAFTSLSAFAFMVFSQLYTPCVTALGTIKKEAGGWKWVGFSAVYQFAIAWVVSLLVYQVGRLLGF</sequence>
<comment type="subcellular location">
    <subcellularLocation>
        <location evidence="2">Cell inner membrane</location>
        <topology evidence="2">Multi-pass membrane protein</topology>
    </subcellularLocation>
    <subcellularLocation>
        <location evidence="17">Cell membrane</location>
        <topology evidence="17">Multi-pass membrane protein</topology>
    </subcellularLocation>
</comment>
<evidence type="ECO:0000256" key="16">
    <source>
        <dbReference type="PIRSR" id="PIRSR603373-2"/>
    </source>
</evidence>
<feature type="transmembrane region" description="Helical" evidence="17">
    <location>
        <begin position="341"/>
        <end position="362"/>
    </location>
</feature>
<evidence type="ECO:0000256" key="6">
    <source>
        <dbReference type="ARBA" id="ARBA00022519"/>
    </source>
</evidence>
<feature type="transmembrane region" description="Helical" evidence="17">
    <location>
        <begin position="604"/>
        <end position="623"/>
    </location>
</feature>
<keyword evidence="16" id="KW-0479">Metal-binding</keyword>
<feature type="binding site" evidence="15">
    <location>
        <begin position="56"/>
        <end position="59"/>
    </location>
    <ligand>
        <name>GTP</name>
        <dbReference type="ChEBI" id="CHEBI:37565"/>
        <label>3</label>
    </ligand>
</feature>
<dbReference type="PANTHER" id="PTHR43185:SF1">
    <property type="entry name" value="FE(2+) TRANSPORTER FEOB"/>
    <property type="match status" value="1"/>
</dbReference>
<keyword evidence="10 17" id="KW-0408">Iron</keyword>
<dbReference type="GO" id="GO:0046872">
    <property type="term" value="F:metal ion binding"/>
    <property type="evidence" value="ECO:0007669"/>
    <property type="project" value="UniProtKB-KW"/>
</dbReference>
<keyword evidence="20" id="KW-1185">Reference proteome</keyword>
<dbReference type="AlphaFoldDB" id="A0A848B815"/>
<evidence type="ECO:0000256" key="1">
    <source>
        <dbReference type="ARBA" id="ARBA00003926"/>
    </source>
</evidence>
<evidence type="ECO:0000313" key="19">
    <source>
        <dbReference type="EMBL" id="NMD98622.1"/>
    </source>
</evidence>
<reference evidence="19 20" key="1">
    <citation type="submission" date="2020-04" db="EMBL/GenBank/DDBJ databases">
        <authorList>
            <person name="Hitch T.C.A."/>
            <person name="Wylensek D."/>
            <person name="Clavel T."/>
        </authorList>
    </citation>
    <scope>NUCLEOTIDE SEQUENCE [LARGE SCALE GENOMIC DNA]</scope>
    <source>
        <strain evidence="19 20">PG-130-P53-12</strain>
    </source>
</reference>
<dbReference type="PROSITE" id="PS51711">
    <property type="entry name" value="G_FEOB"/>
    <property type="match status" value="1"/>
</dbReference>
<dbReference type="GO" id="GO:0005886">
    <property type="term" value="C:plasma membrane"/>
    <property type="evidence" value="ECO:0007669"/>
    <property type="project" value="UniProtKB-SubCell"/>
</dbReference>
<evidence type="ECO:0000256" key="8">
    <source>
        <dbReference type="ARBA" id="ARBA00022741"/>
    </source>
</evidence>
<feature type="transmembrane region" description="Helical" evidence="17">
    <location>
        <begin position="229"/>
        <end position="248"/>
    </location>
</feature>
<evidence type="ECO:0000256" key="17">
    <source>
        <dbReference type="RuleBase" id="RU362098"/>
    </source>
</evidence>
<keyword evidence="5 17" id="KW-0410">Iron transport</keyword>
<dbReference type="InterPro" id="IPR011640">
    <property type="entry name" value="Fe2_transport_prot_B_C"/>
</dbReference>
<dbReference type="InterPro" id="IPR050860">
    <property type="entry name" value="FeoB_GTPase"/>
</dbReference>
<dbReference type="Proteomes" id="UP000543804">
    <property type="component" value="Unassembled WGS sequence"/>
</dbReference>
<keyword evidence="7 17" id="KW-0812">Transmembrane</keyword>
<comment type="function">
    <text evidence="1 17">Probable transporter of a GTP-driven Fe(2+) uptake system.</text>
</comment>
<feature type="transmembrane region" description="Helical" evidence="17">
    <location>
        <begin position="464"/>
        <end position="482"/>
    </location>
</feature>
<keyword evidence="13 17" id="KW-0472">Membrane</keyword>
<evidence type="ECO:0000256" key="5">
    <source>
        <dbReference type="ARBA" id="ARBA00022496"/>
    </source>
</evidence>
<organism evidence="19 20">
    <name type="scientific">Selenomonas bovis</name>
    <dbReference type="NCBI Taxonomy" id="416586"/>
    <lineage>
        <taxon>Bacteria</taxon>
        <taxon>Bacillati</taxon>
        <taxon>Bacillota</taxon>
        <taxon>Negativicutes</taxon>
        <taxon>Selenomonadales</taxon>
        <taxon>Selenomonadaceae</taxon>
        <taxon>Selenomonas</taxon>
    </lineage>
</organism>
<dbReference type="InterPro" id="IPR030389">
    <property type="entry name" value="G_FEOB_dom"/>
</dbReference>
<dbReference type="SUPFAM" id="SSF52540">
    <property type="entry name" value="P-loop containing nucleoside triphosphate hydrolases"/>
    <property type="match status" value="1"/>
</dbReference>
<feature type="transmembrane region" description="Helical" evidence="17">
    <location>
        <begin position="407"/>
        <end position="431"/>
    </location>
</feature>
<comment type="similarity">
    <text evidence="17">Belongs to the TRAFAC class TrmE-Era-EngA-EngB-Septin-like GTPase superfamily. FeoB GTPase (TC 9.A.8) family.</text>
</comment>
<evidence type="ECO:0000256" key="12">
    <source>
        <dbReference type="ARBA" id="ARBA00023134"/>
    </source>
</evidence>
<evidence type="ECO:0000256" key="10">
    <source>
        <dbReference type="ARBA" id="ARBA00023004"/>
    </source>
</evidence>
<feature type="binding site" evidence="16">
    <location>
        <position position="25"/>
    </location>
    <ligand>
        <name>Mg(2+)</name>
        <dbReference type="ChEBI" id="CHEBI:18420"/>
        <label>2</label>
    </ligand>
</feature>
<dbReference type="InterPro" id="IPR027417">
    <property type="entry name" value="P-loop_NTPase"/>
</dbReference>
<dbReference type="GO" id="GO:0005525">
    <property type="term" value="F:GTP binding"/>
    <property type="evidence" value="ECO:0007669"/>
    <property type="project" value="UniProtKB-KW"/>
</dbReference>
<dbReference type="Pfam" id="PF07664">
    <property type="entry name" value="FeoB_C"/>
    <property type="match status" value="1"/>
</dbReference>
<accession>A0A848B815</accession>